<name>A0A5P2AP19_STRVZ</name>
<dbReference type="OrthoDB" id="56224at2"/>
<proteinExistence type="predicted"/>
<dbReference type="InterPro" id="IPR051324">
    <property type="entry name" value="Stress/Tellurium_Resist"/>
</dbReference>
<dbReference type="PANTHER" id="PTHR32097">
    <property type="entry name" value="CAMP-BINDING PROTEIN 1-RELATED"/>
    <property type="match status" value="1"/>
</dbReference>
<dbReference type="AlphaFoldDB" id="A0A5P2AP19"/>
<sequence>MEVVSFQHRTGIFGAVKHSGDNRTGGDGPGDDEAITVDFTRMPAEADQIVFTVNCFTGATFDEVENAYRRLVDESTGVELARCALSGGGRHTAQIMAKTSCPPSTATSDPVRPGPPVGGVVPAGRRGCRRSLPDGPLPCSPGRFLV</sequence>
<dbReference type="Proteomes" id="UP000324106">
    <property type="component" value="Chromosome"/>
</dbReference>
<evidence type="ECO:0000313" key="3">
    <source>
        <dbReference type="Proteomes" id="UP000324106"/>
    </source>
</evidence>
<dbReference type="EMBL" id="CP029194">
    <property type="protein sequence ID" value="QES19308.1"/>
    <property type="molecule type" value="Genomic_DNA"/>
</dbReference>
<dbReference type="Gene3D" id="2.60.60.30">
    <property type="entry name" value="sav2460 like domains"/>
    <property type="match status" value="1"/>
</dbReference>
<feature type="domain" description="TerD" evidence="1">
    <location>
        <begin position="3"/>
        <end position="97"/>
    </location>
</feature>
<dbReference type="Pfam" id="PF02342">
    <property type="entry name" value="TerD"/>
    <property type="match status" value="1"/>
</dbReference>
<protein>
    <recommendedName>
        <fullName evidence="1">TerD domain-containing protein</fullName>
    </recommendedName>
</protein>
<gene>
    <name evidence="2" type="ORF">DEJ46_09570</name>
</gene>
<accession>A0A5P2AP19</accession>
<dbReference type="CDD" id="cd06974">
    <property type="entry name" value="TerD_like"/>
    <property type="match status" value="1"/>
</dbReference>
<evidence type="ECO:0000313" key="2">
    <source>
        <dbReference type="EMBL" id="QES19308.1"/>
    </source>
</evidence>
<dbReference type="InterPro" id="IPR003325">
    <property type="entry name" value="TerD"/>
</dbReference>
<evidence type="ECO:0000259" key="1">
    <source>
        <dbReference type="Pfam" id="PF02342"/>
    </source>
</evidence>
<dbReference type="PANTHER" id="PTHR32097:SF17">
    <property type="entry name" value="CAMP-BINDING PROTEIN 1-RELATED"/>
    <property type="match status" value="1"/>
</dbReference>
<organism evidence="2 3">
    <name type="scientific">Streptomyces venezuelae</name>
    <dbReference type="NCBI Taxonomy" id="54571"/>
    <lineage>
        <taxon>Bacteria</taxon>
        <taxon>Bacillati</taxon>
        <taxon>Actinomycetota</taxon>
        <taxon>Actinomycetes</taxon>
        <taxon>Kitasatosporales</taxon>
        <taxon>Streptomycetaceae</taxon>
        <taxon>Streptomyces</taxon>
    </lineage>
</organism>
<reference evidence="2 3" key="1">
    <citation type="submission" date="2018-05" db="EMBL/GenBank/DDBJ databases">
        <title>Streptomyces venezuelae.</title>
        <authorList>
            <person name="Kim W."/>
            <person name="Lee N."/>
            <person name="Cho B.-K."/>
        </authorList>
    </citation>
    <scope>NUCLEOTIDE SEQUENCE [LARGE SCALE GENOMIC DNA]</scope>
    <source>
        <strain evidence="2 3">ATCC 15068</strain>
    </source>
</reference>